<dbReference type="AlphaFoldDB" id="A0A371H4C4"/>
<sequence length="291" mass="34241">MICCLEYELELIIMKIQFSLVTFLSFVKGKYPQIILSYQDLALEEAITKELSNTKHAFLSSWISFSLGSRYNDFKCEFHRLYHLECVDNFECEWNLMVSQFDLSMDCHIDLFYIHRQFWTLTYLKDFFVGTTTTTHSKSINSYIKRFFYVKTSLTGFVNQVGGVVKIRNQGREEARMRQKYHNPQIKKGFLIEEHASTILTPYVFELLQCDILLFAKYGTTETGNGSYIVCHHTKPDGGHLNQFNVLAKIEFSRILCKHVIRVVMVKNYFSFLPKYIPFFMEMRKSIDPSI</sequence>
<dbReference type="STRING" id="157652.A0A371H4C4"/>
<evidence type="ECO:0000256" key="1">
    <source>
        <dbReference type="RuleBase" id="RU367018"/>
    </source>
</evidence>
<comment type="caution">
    <text evidence="2">The sequence shown here is derived from an EMBL/GenBank/DDBJ whole genome shotgun (WGS) entry which is preliminary data.</text>
</comment>
<dbReference type="GO" id="GO:0006355">
    <property type="term" value="P:regulation of DNA-templated transcription"/>
    <property type="evidence" value="ECO:0007669"/>
    <property type="project" value="UniProtKB-UniRule"/>
</dbReference>
<dbReference type="InterPro" id="IPR031052">
    <property type="entry name" value="FHY3/FAR1"/>
</dbReference>
<gene>
    <name evidence="2" type="primary">FRS11</name>
    <name evidence="2" type="ORF">CR513_19580</name>
</gene>
<feature type="non-terminal residue" evidence="2">
    <location>
        <position position="1"/>
    </location>
</feature>
<keyword evidence="1" id="KW-0862">Zinc</keyword>
<dbReference type="PANTHER" id="PTHR31669:SF174">
    <property type="entry name" value="PROTEIN FAR1-RELATED SEQUENCE 10-RELATED"/>
    <property type="match status" value="1"/>
</dbReference>
<comment type="subcellular location">
    <subcellularLocation>
        <location evidence="1">Nucleus</location>
    </subcellularLocation>
</comment>
<organism evidence="2 3">
    <name type="scientific">Mucuna pruriens</name>
    <name type="common">Velvet bean</name>
    <name type="synonym">Dolichos pruriens</name>
    <dbReference type="NCBI Taxonomy" id="157652"/>
    <lineage>
        <taxon>Eukaryota</taxon>
        <taxon>Viridiplantae</taxon>
        <taxon>Streptophyta</taxon>
        <taxon>Embryophyta</taxon>
        <taxon>Tracheophyta</taxon>
        <taxon>Spermatophyta</taxon>
        <taxon>Magnoliopsida</taxon>
        <taxon>eudicotyledons</taxon>
        <taxon>Gunneridae</taxon>
        <taxon>Pentapetalae</taxon>
        <taxon>rosids</taxon>
        <taxon>fabids</taxon>
        <taxon>Fabales</taxon>
        <taxon>Fabaceae</taxon>
        <taxon>Papilionoideae</taxon>
        <taxon>50 kb inversion clade</taxon>
        <taxon>NPAAA clade</taxon>
        <taxon>indigoferoid/millettioid clade</taxon>
        <taxon>Phaseoleae</taxon>
        <taxon>Mucuna</taxon>
    </lineage>
</organism>
<comment type="function">
    <text evidence="1">Putative transcription activator involved in regulating light control of development.</text>
</comment>
<name>A0A371H4C4_MUCPR</name>
<dbReference type="OrthoDB" id="1356255at2759"/>
<keyword evidence="1" id="KW-0539">Nucleus</keyword>
<dbReference type="PANTHER" id="PTHR31669">
    <property type="entry name" value="PROTEIN FAR1-RELATED SEQUENCE 10-RELATED"/>
    <property type="match status" value="1"/>
</dbReference>
<evidence type="ECO:0000313" key="3">
    <source>
        <dbReference type="Proteomes" id="UP000257109"/>
    </source>
</evidence>
<comment type="similarity">
    <text evidence="1">Belongs to the FHY3/FAR1 family.</text>
</comment>
<protein>
    <recommendedName>
        <fullName evidence="1">Protein FAR1-RELATED SEQUENCE</fullName>
    </recommendedName>
</protein>
<keyword evidence="1" id="KW-0479">Metal-binding</keyword>
<proteinExistence type="inferred from homology"/>
<dbReference type="Proteomes" id="UP000257109">
    <property type="component" value="Unassembled WGS sequence"/>
</dbReference>
<accession>A0A371H4C4</accession>
<dbReference type="GO" id="GO:0005634">
    <property type="term" value="C:nucleus"/>
    <property type="evidence" value="ECO:0007669"/>
    <property type="project" value="UniProtKB-SubCell"/>
</dbReference>
<keyword evidence="3" id="KW-1185">Reference proteome</keyword>
<dbReference type="GO" id="GO:0008270">
    <property type="term" value="F:zinc ion binding"/>
    <property type="evidence" value="ECO:0007669"/>
    <property type="project" value="UniProtKB-UniRule"/>
</dbReference>
<reference evidence="2" key="1">
    <citation type="submission" date="2018-05" db="EMBL/GenBank/DDBJ databases">
        <title>Draft genome of Mucuna pruriens seed.</title>
        <authorList>
            <person name="Nnadi N.E."/>
            <person name="Vos R."/>
            <person name="Hasami M.H."/>
            <person name="Devisetty U.K."/>
            <person name="Aguiy J.C."/>
        </authorList>
    </citation>
    <scope>NUCLEOTIDE SEQUENCE [LARGE SCALE GENOMIC DNA]</scope>
    <source>
        <strain evidence="2">JCA_2017</strain>
    </source>
</reference>
<keyword evidence="1" id="KW-0863">Zinc-finger</keyword>
<dbReference type="EMBL" id="QJKJ01003607">
    <property type="protein sequence ID" value="RDX97625.1"/>
    <property type="molecule type" value="Genomic_DNA"/>
</dbReference>
<evidence type="ECO:0000313" key="2">
    <source>
        <dbReference type="EMBL" id="RDX97625.1"/>
    </source>
</evidence>